<gene>
    <name evidence="2" type="ORF">NON19_17990</name>
</gene>
<dbReference type="Gene3D" id="1.10.260.40">
    <property type="entry name" value="lambda repressor-like DNA-binding domains"/>
    <property type="match status" value="1"/>
</dbReference>
<keyword evidence="3" id="KW-1185">Reference proteome</keyword>
<proteinExistence type="predicted"/>
<dbReference type="Proteomes" id="UP001206206">
    <property type="component" value="Unassembled WGS sequence"/>
</dbReference>
<protein>
    <submittedName>
        <fullName evidence="2">Helix-turn-helix domain-containing protein</fullName>
    </submittedName>
</protein>
<dbReference type="Pfam" id="PF13560">
    <property type="entry name" value="HTH_31"/>
    <property type="match status" value="1"/>
</dbReference>
<dbReference type="SUPFAM" id="SSF47413">
    <property type="entry name" value="lambda repressor-like DNA-binding domains"/>
    <property type="match status" value="1"/>
</dbReference>
<dbReference type="PROSITE" id="PS50943">
    <property type="entry name" value="HTH_CROC1"/>
    <property type="match status" value="1"/>
</dbReference>
<organism evidence="2 3">
    <name type="scientific">Streptantibioticus rubrisoli</name>
    <dbReference type="NCBI Taxonomy" id="1387313"/>
    <lineage>
        <taxon>Bacteria</taxon>
        <taxon>Bacillati</taxon>
        <taxon>Actinomycetota</taxon>
        <taxon>Actinomycetes</taxon>
        <taxon>Kitasatosporales</taxon>
        <taxon>Streptomycetaceae</taxon>
        <taxon>Streptantibioticus</taxon>
    </lineage>
</organism>
<dbReference type="CDD" id="cd00093">
    <property type="entry name" value="HTH_XRE"/>
    <property type="match status" value="1"/>
</dbReference>
<dbReference type="RefSeq" id="WP_255929310.1">
    <property type="nucleotide sequence ID" value="NZ_JANFNH010000020.1"/>
</dbReference>
<dbReference type="SMART" id="SM00530">
    <property type="entry name" value="HTH_XRE"/>
    <property type="match status" value="1"/>
</dbReference>
<evidence type="ECO:0000259" key="1">
    <source>
        <dbReference type="PROSITE" id="PS50943"/>
    </source>
</evidence>
<evidence type="ECO:0000313" key="3">
    <source>
        <dbReference type="Proteomes" id="UP001206206"/>
    </source>
</evidence>
<dbReference type="EMBL" id="JANFNH010000020">
    <property type="protein sequence ID" value="MCQ4043860.1"/>
    <property type="molecule type" value="Genomic_DNA"/>
</dbReference>
<accession>A0ABT1PHT1</accession>
<reference evidence="2 3" key="1">
    <citation type="submission" date="2022-06" db="EMBL/GenBank/DDBJ databases">
        <title>Draft genome sequence of type strain Streptomyces rubrisoli DSM 42083.</title>
        <authorList>
            <person name="Duangmal K."/>
            <person name="Klaysubun C."/>
        </authorList>
    </citation>
    <scope>NUCLEOTIDE SEQUENCE [LARGE SCALE GENOMIC DNA]</scope>
    <source>
        <strain evidence="2 3">DSM 42083</strain>
    </source>
</reference>
<sequence length="93" mass="10192">MAVARQRRTPPPELGPMLGAARMRRGLRLREAARLASLNPSYLLKLETGQRVPSRTVAGILADVLQLDDIEREQLLAVAVDDAGRDHPAKRSA</sequence>
<evidence type="ECO:0000313" key="2">
    <source>
        <dbReference type="EMBL" id="MCQ4043860.1"/>
    </source>
</evidence>
<dbReference type="InterPro" id="IPR001387">
    <property type="entry name" value="Cro/C1-type_HTH"/>
</dbReference>
<comment type="caution">
    <text evidence="2">The sequence shown here is derived from an EMBL/GenBank/DDBJ whole genome shotgun (WGS) entry which is preliminary data.</text>
</comment>
<feature type="domain" description="HTH cro/C1-type" evidence="1">
    <location>
        <begin position="20"/>
        <end position="70"/>
    </location>
</feature>
<name>A0ABT1PHT1_9ACTN</name>
<dbReference type="InterPro" id="IPR010982">
    <property type="entry name" value="Lambda_DNA-bd_dom_sf"/>
</dbReference>